<name>A0ABS4UJV9_9ACTN</name>
<evidence type="ECO:0000256" key="2">
    <source>
        <dbReference type="ARBA" id="ARBA00023125"/>
    </source>
</evidence>
<dbReference type="PROSITE" id="PS51078">
    <property type="entry name" value="ICLR_ED"/>
    <property type="match status" value="1"/>
</dbReference>
<dbReference type="InterPro" id="IPR050707">
    <property type="entry name" value="HTH_MetabolicPath_Reg"/>
</dbReference>
<dbReference type="InterPro" id="IPR036390">
    <property type="entry name" value="WH_DNA-bd_sf"/>
</dbReference>
<sequence length="264" mass="28642">MTEPRQAEAPEAPYFVTAVARAMQIMQSFTAERPELSFTEVGHLTGLSRATTRRILLTLRDLGFVHSDDGRAFRLAPRVLGLGYSYLSSTPLRDVARPHLERVAGDLYETAGLAILDLPDIVYIAIAISPRLTGVRINLGTRFPAHATAAGRALLGHLPADALDTYLHGLHLNRSSSTLSKTALRAELEQARLKHWVITTSEIDDDLQGVAAPVLDRTGVAIASVSVSLHSSRQSLDGLEHDFIPAVMAAAKQIESDMAGRIHQ</sequence>
<feature type="domain" description="IclR-ED" evidence="5">
    <location>
        <begin position="78"/>
        <end position="260"/>
    </location>
</feature>
<dbReference type="PANTHER" id="PTHR30136:SF34">
    <property type="entry name" value="TRANSCRIPTIONAL REGULATOR"/>
    <property type="match status" value="1"/>
</dbReference>
<comment type="caution">
    <text evidence="6">The sequence shown here is derived from an EMBL/GenBank/DDBJ whole genome shotgun (WGS) entry which is preliminary data.</text>
</comment>
<evidence type="ECO:0000256" key="1">
    <source>
        <dbReference type="ARBA" id="ARBA00023015"/>
    </source>
</evidence>
<dbReference type="SUPFAM" id="SSF46785">
    <property type="entry name" value="Winged helix' DNA-binding domain"/>
    <property type="match status" value="1"/>
</dbReference>
<keyword evidence="3" id="KW-0804">Transcription</keyword>
<evidence type="ECO:0000259" key="5">
    <source>
        <dbReference type="PROSITE" id="PS51078"/>
    </source>
</evidence>
<evidence type="ECO:0000256" key="3">
    <source>
        <dbReference type="ARBA" id="ARBA00023163"/>
    </source>
</evidence>
<dbReference type="Pfam" id="PF09339">
    <property type="entry name" value="HTH_IclR"/>
    <property type="match status" value="1"/>
</dbReference>
<evidence type="ECO:0000259" key="4">
    <source>
        <dbReference type="PROSITE" id="PS51077"/>
    </source>
</evidence>
<dbReference type="PANTHER" id="PTHR30136">
    <property type="entry name" value="HELIX-TURN-HELIX TRANSCRIPTIONAL REGULATOR, ICLR FAMILY"/>
    <property type="match status" value="1"/>
</dbReference>
<dbReference type="InterPro" id="IPR005471">
    <property type="entry name" value="Tscrpt_reg_IclR_N"/>
</dbReference>
<protein>
    <submittedName>
        <fullName evidence="6">IclR family pca regulon transcriptional regulator</fullName>
    </submittedName>
</protein>
<gene>
    <name evidence="6" type="ORF">JOF29_002919</name>
</gene>
<dbReference type="Proteomes" id="UP000755585">
    <property type="component" value="Unassembled WGS sequence"/>
</dbReference>
<accession>A0ABS4UJV9</accession>
<keyword evidence="2" id="KW-0238">DNA-binding</keyword>
<dbReference type="Gene3D" id="1.10.10.10">
    <property type="entry name" value="Winged helix-like DNA-binding domain superfamily/Winged helix DNA-binding domain"/>
    <property type="match status" value="1"/>
</dbReference>
<evidence type="ECO:0000313" key="7">
    <source>
        <dbReference type="Proteomes" id="UP000755585"/>
    </source>
</evidence>
<dbReference type="RefSeq" id="WP_209694684.1">
    <property type="nucleotide sequence ID" value="NZ_BAAAVU010000002.1"/>
</dbReference>
<reference evidence="6 7" key="1">
    <citation type="submission" date="2021-03" db="EMBL/GenBank/DDBJ databases">
        <title>Sequencing the genomes of 1000 actinobacteria strains.</title>
        <authorList>
            <person name="Klenk H.-P."/>
        </authorList>
    </citation>
    <scope>NUCLEOTIDE SEQUENCE [LARGE SCALE GENOMIC DNA]</scope>
    <source>
        <strain evidence="6 7">DSM 18824</strain>
    </source>
</reference>
<dbReference type="Pfam" id="PF01614">
    <property type="entry name" value="IclR_C"/>
    <property type="match status" value="1"/>
</dbReference>
<organism evidence="6 7">
    <name type="scientific">Kribbella aluminosa</name>
    <dbReference type="NCBI Taxonomy" id="416017"/>
    <lineage>
        <taxon>Bacteria</taxon>
        <taxon>Bacillati</taxon>
        <taxon>Actinomycetota</taxon>
        <taxon>Actinomycetes</taxon>
        <taxon>Propionibacteriales</taxon>
        <taxon>Kribbellaceae</taxon>
        <taxon>Kribbella</taxon>
    </lineage>
</organism>
<feature type="domain" description="HTH iclR-type" evidence="4">
    <location>
        <begin position="16"/>
        <end position="77"/>
    </location>
</feature>
<dbReference type="PROSITE" id="PS51077">
    <property type="entry name" value="HTH_ICLR"/>
    <property type="match status" value="1"/>
</dbReference>
<proteinExistence type="predicted"/>
<keyword evidence="1" id="KW-0805">Transcription regulation</keyword>
<dbReference type="SUPFAM" id="SSF55781">
    <property type="entry name" value="GAF domain-like"/>
    <property type="match status" value="1"/>
</dbReference>
<keyword evidence="7" id="KW-1185">Reference proteome</keyword>
<dbReference type="EMBL" id="JAGINT010000001">
    <property type="protein sequence ID" value="MBP2351836.1"/>
    <property type="molecule type" value="Genomic_DNA"/>
</dbReference>
<dbReference type="InterPro" id="IPR014757">
    <property type="entry name" value="Tscrpt_reg_IclR_C"/>
</dbReference>
<dbReference type="Gene3D" id="3.30.450.40">
    <property type="match status" value="1"/>
</dbReference>
<dbReference type="InterPro" id="IPR036388">
    <property type="entry name" value="WH-like_DNA-bd_sf"/>
</dbReference>
<dbReference type="InterPro" id="IPR029016">
    <property type="entry name" value="GAF-like_dom_sf"/>
</dbReference>
<dbReference type="SMART" id="SM00346">
    <property type="entry name" value="HTH_ICLR"/>
    <property type="match status" value="1"/>
</dbReference>
<evidence type="ECO:0000313" key="6">
    <source>
        <dbReference type="EMBL" id="MBP2351836.1"/>
    </source>
</evidence>